<accession>X0Z8T1</accession>
<name>X0Z8T1_9ZZZZ</name>
<proteinExistence type="predicted"/>
<evidence type="ECO:0000313" key="1">
    <source>
        <dbReference type="EMBL" id="GAG56808.1"/>
    </source>
</evidence>
<gene>
    <name evidence="1" type="ORF">S01H4_13725</name>
</gene>
<sequence length="41" mass="4954">GKKLACQRYQKLHLLLSLPSEQYIDELKLKLIYTFLPQKEY</sequence>
<feature type="non-terminal residue" evidence="1">
    <location>
        <position position="1"/>
    </location>
</feature>
<comment type="caution">
    <text evidence="1">The sequence shown here is derived from an EMBL/GenBank/DDBJ whole genome shotgun (WGS) entry which is preliminary data.</text>
</comment>
<dbReference type="AlphaFoldDB" id="X0Z8T1"/>
<dbReference type="EMBL" id="BART01006039">
    <property type="protein sequence ID" value="GAG56808.1"/>
    <property type="molecule type" value="Genomic_DNA"/>
</dbReference>
<reference evidence="1" key="1">
    <citation type="journal article" date="2014" name="Front. Microbiol.">
        <title>High frequency of phylogenetically diverse reductive dehalogenase-homologous genes in deep subseafloor sedimentary metagenomes.</title>
        <authorList>
            <person name="Kawai M."/>
            <person name="Futagami T."/>
            <person name="Toyoda A."/>
            <person name="Takaki Y."/>
            <person name="Nishi S."/>
            <person name="Hori S."/>
            <person name="Arai W."/>
            <person name="Tsubouchi T."/>
            <person name="Morono Y."/>
            <person name="Uchiyama I."/>
            <person name="Ito T."/>
            <person name="Fujiyama A."/>
            <person name="Inagaki F."/>
            <person name="Takami H."/>
        </authorList>
    </citation>
    <scope>NUCLEOTIDE SEQUENCE</scope>
    <source>
        <strain evidence="1">Expedition CK06-06</strain>
    </source>
</reference>
<protein>
    <submittedName>
        <fullName evidence="1">Uncharacterized protein</fullName>
    </submittedName>
</protein>
<organism evidence="1">
    <name type="scientific">marine sediment metagenome</name>
    <dbReference type="NCBI Taxonomy" id="412755"/>
    <lineage>
        <taxon>unclassified sequences</taxon>
        <taxon>metagenomes</taxon>
        <taxon>ecological metagenomes</taxon>
    </lineage>
</organism>